<dbReference type="PANTHER" id="PTHR46458:SF1">
    <property type="entry name" value="GEO09476P1"/>
    <property type="match status" value="1"/>
</dbReference>
<reference evidence="8" key="1">
    <citation type="submission" date="2020-06" db="EMBL/GenBank/DDBJ databases">
        <authorList>
            <consortium name="Plant Systems Biology data submission"/>
        </authorList>
    </citation>
    <scope>NUCLEOTIDE SEQUENCE</scope>
    <source>
        <strain evidence="8">D6</strain>
    </source>
</reference>
<dbReference type="OrthoDB" id="436496at2759"/>
<dbReference type="Pfam" id="PF00042">
    <property type="entry name" value="Globin"/>
    <property type="match status" value="1"/>
</dbReference>
<evidence type="ECO:0000313" key="9">
    <source>
        <dbReference type="Proteomes" id="UP001153069"/>
    </source>
</evidence>
<proteinExistence type="inferred from homology"/>
<dbReference type="GO" id="GO:0020037">
    <property type="term" value="F:heme binding"/>
    <property type="evidence" value="ECO:0007669"/>
    <property type="project" value="InterPro"/>
</dbReference>
<sequence length="156" mass="18002">MMDGVSYFETVSEVGQSWDKVKRIPTYDEMFGVALFEQMYEIAPDAWGIFPWSAEDMNNKDEKFLQFAKKFVRMLDVAVDMLGPDMDVVEGQLYDLGSFHKRYGVTPKHYDLMGKSLVQTLKKVLGRRSFTDKTDKAWREVYSFMSMTMIQGSAGI</sequence>
<keyword evidence="3 6" id="KW-0561">Oxygen transport</keyword>
<dbReference type="GO" id="GO:0046872">
    <property type="term" value="F:metal ion binding"/>
    <property type="evidence" value="ECO:0007669"/>
    <property type="project" value="UniProtKB-KW"/>
</dbReference>
<protein>
    <submittedName>
        <fullName evidence="8">Globin</fullName>
    </submittedName>
</protein>
<keyword evidence="5" id="KW-0408">Iron</keyword>
<evidence type="ECO:0000313" key="8">
    <source>
        <dbReference type="EMBL" id="CAB9507230.1"/>
    </source>
</evidence>
<dbReference type="InterPro" id="IPR009050">
    <property type="entry name" value="Globin-like_sf"/>
</dbReference>
<keyword evidence="4" id="KW-0479">Metal-binding</keyword>
<dbReference type="AlphaFoldDB" id="A0A9N8DV27"/>
<dbReference type="InterPro" id="IPR000971">
    <property type="entry name" value="Globin"/>
</dbReference>
<keyword evidence="1 6" id="KW-0813">Transport</keyword>
<evidence type="ECO:0000256" key="4">
    <source>
        <dbReference type="ARBA" id="ARBA00022723"/>
    </source>
</evidence>
<gene>
    <name evidence="8" type="ORF">SEMRO_298_G111070.1</name>
</gene>
<dbReference type="PROSITE" id="PS01033">
    <property type="entry name" value="GLOBIN"/>
    <property type="match status" value="1"/>
</dbReference>
<evidence type="ECO:0000256" key="3">
    <source>
        <dbReference type="ARBA" id="ARBA00022621"/>
    </source>
</evidence>
<dbReference type="Gene3D" id="1.10.490.10">
    <property type="entry name" value="Globins"/>
    <property type="match status" value="1"/>
</dbReference>
<evidence type="ECO:0000256" key="6">
    <source>
        <dbReference type="RuleBase" id="RU000356"/>
    </source>
</evidence>
<keyword evidence="2 6" id="KW-0349">Heme</keyword>
<evidence type="ECO:0000256" key="5">
    <source>
        <dbReference type="ARBA" id="ARBA00023004"/>
    </source>
</evidence>
<dbReference type="GO" id="GO:0019825">
    <property type="term" value="F:oxygen binding"/>
    <property type="evidence" value="ECO:0007669"/>
    <property type="project" value="InterPro"/>
</dbReference>
<dbReference type="InterPro" id="IPR012292">
    <property type="entry name" value="Globin/Proto"/>
</dbReference>
<feature type="domain" description="Globin" evidence="7">
    <location>
        <begin position="4"/>
        <end position="154"/>
    </location>
</feature>
<name>A0A9N8DV27_9STRA</name>
<comment type="caution">
    <text evidence="8">The sequence shown here is derived from an EMBL/GenBank/DDBJ whole genome shotgun (WGS) entry which is preliminary data.</text>
</comment>
<evidence type="ECO:0000256" key="2">
    <source>
        <dbReference type="ARBA" id="ARBA00022617"/>
    </source>
</evidence>
<dbReference type="EMBL" id="CAICTM010000297">
    <property type="protein sequence ID" value="CAB9507230.1"/>
    <property type="molecule type" value="Genomic_DNA"/>
</dbReference>
<dbReference type="PANTHER" id="PTHR46458">
    <property type="entry name" value="BLR2807 PROTEIN"/>
    <property type="match status" value="1"/>
</dbReference>
<dbReference type="InterPro" id="IPR050532">
    <property type="entry name" value="Globin-like_OT"/>
</dbReference>
<comment type="similarity">
    <text evidence="6">Belongs to the globin family.</text>
</comment>
<evidence type="ECO:0000256" key="1">
    <source>
        <dbReference type="ARBA" id="ARBA00022448"/>
    </source>
</evidence>
<evidence type="ECO:0000259" key="7">
    <source>
        <dbReference type="PROSITE" id="PS01033"/>
    </source>
</evidence>
<dbReference type="Proteomes" id="UP001153069">
    <property type="component" value="Unassembled WGS sequence"/>
</dbReference>
<keyword evidence="9" id="KW-1185">Reference proteome</keyword>
<accession>A0A9N8DV27</accession>
<dbReference type="GO" id="GO:0005344">
    <property type="term" value="F:oxygen carrier activity"/>
    <property type="evidence" value="ECO:0007669"/>
    <property type="project" value="UniProtKB-KW"/>
</dbReference>
<organism evidence="8 9">
    <name type="scientific">Seminavis robusta</name>
    <dbReference type="NCBI Taxonomy" id="568900"/>
    <lineage>
        <taxon>Eukaryota</taxon>
        <taxon>Sar</taxon>
        <taxon>Stramenopiles</taxon>
        <taxon>Ochrophyta</taxon>
        <taxon>Bacillariophyta</taxon>
        <taxon>Bacillariophyceae</taxon>
        <taxon>Bacillariophycidae</taxon>
        <taxon>Naviculales</taxon>
        <taxon>Naviculaceae</taxon>
        <taxon>Seminavis</taxon>
    </lineage>
</organism>
<dbReference type="SUPFAM" id="SSF46458">
    <property type="entry name" value="Globin-like"/>
    <property type="match status" value="1"/>
</dbReference>